<dbReference type="Gene3D" id="3.40.1190.20">
    <property type="match status" value="1"/>
</dbReference>
<evidence type="ECO:0000256" key="4">
    <source>
        <dbReference type="ARBA" id="ARBA00022777"/>
    </source>
</evidence>
<proteinExistence type="predicted"/>
<evidence type="ECO:0000256" key="5">
    <source>
        <dbReference type="ARBA" id="ARBA00022840"/>
    </source>
</evidence>
<evidence type="ECO:0000313" key="8">
    <source>
        <dbReference type="Proteomes" id="UP000243904"/>
    </source>
</evidence>
<sequence length="294" mass="31593">MNSAHSITVISIQSQVAWGHVGNSAAVFPMQLHGIDVTAVPTTLLSNRPGYPTIRGRVLDAQLVADLLLGIEERGALDSSRMILSGYLGSPDIAAVVGDFVERAKARNPALIYCCDPVLGDRDRGLFVQADIPPLVRDRLCPLADIITPNHFEFEWLCGAKATTIDQMIAQAQALMARGPSTIVVTSAEFTKTPDQEIETLAVERTKDGLKAWRVRTPKLPISPSGTGDLFASLFVSARVRGSDTPDALGHAASAIFAVLERTAISGTEEMRIVESAELLVHPKRRFDAIAVSS</sequence>
<keyword evidence="2" id="KW-0808">Transferase</keyword>
<evidence type="ECO:0000256" key="3">
    <source>
        <dbReference type="ARBA" id="ARBA00022741"/>
    </source>
</evidence>
<dbReference type="Pfam" id="PF08543">
    <property type="entry name" value="Phos_pyr_kin"/>
    <property type="match status" value="1"/>
</dbReference>
<dbReference type="EC" id="2.7.1.35" evidence="1"/>
<evidence type="ECO:0000259" key="6">
    <source>
        <dbReference type="Pfam" id="PF08543"/>
    </source>
</evidence>
<dbReference type="InterPro" id="IPR013749">
    <property type="entry name" value="PM/HMP-P_kinase-1"/>
</dbReference>
<reference evidence="8" key="1">
    <citation type="submission" date="2016-10" db="EMBL/GenBank/DDBJ databases">
        <authorList>
            <person name="Varghese N."/>
            <person name="Submissions S."/>
        </authorList>
    </citation>
    <scope>NUCLEOTIDE SEQUENCE [LARGE SCALE GENOMIC DNA]</scope>
    <source>
        <strain evidence="8">GAS369</strain>
    </source>
</reference>
<dbReference type="SUPFAM" id="SSF53613">
    <property type="entry name" value="Ribokinase-like"/>
    <property type="match status" value="1"/>
</dbReference>
<keyword evidence="4 7" id="KW-0418">Kinase</keyword>
<organism evidence="7 8">
    <name type="scientific">Bradyrhizobium canariense</name>
    <dbReference type="NCBI Taxonomy" id="255045"/>
    <lineage>
        <taxon>Bacteria</taxon>
        <taxon>Pseudomonadati</taxon>
        <taxon>Pseudomonadota</taxon>
        <taxon>Alphaproteobacteria</taxon>
        <taxon>Hyphomicrobiales</taxon>
        <taxon>Nitrobacteraceae</taxon>
        <taxon>Bradyrhizobium</taxon>
    </lineage>
</organism>
<dbReference type="InterPro" id="IPR029056">
    <property type="entry name" value="Ribokinase-like"/>
</dbReference>
<evidence type="ECO:0000256" key="1">
    <source>
        <dbReference type="ARBA" id="ARBA00012104"/>
    </source>
</evidence>
<dbReference type="AlphaFoldDB" id="A0A1H1R751"/>
<dbReference type="PANTHER" id="PTHR10534">
    <property type="entry name" value="PYRIDOXAL KINASE"/>
    <property type="match status" value="1"/>
</dbReference>
<dbReference type="InterPro" id="IPR004625">
    <property type="entry name" value="PyrdxlKinase"/>
</dbReference>
<dbReference type="GO" id="GO:0008478">
    <property type="term" value="F:pyridoxal kinase activity"/>
    <property type="evidence" value="ECO:0007669"/>
    <property type="project" value="UniProtKB-EC"/>
</dbReference>
<dbReference type="Proteomes" id="UP000243904">
    <property type="component" value="Chromosome I"/>
</dbReference>
<dbReference type="GO" id="GO:0009443">
    <property type="term" value="P:pyridoxal 5'-phosphate salvage"/>
    <property type="evidence" value="ECO:0007669"/>
    <property type="project" value="InterPro"/>
</dbReference>
<dbReference type="NCBIfam" id="NF004398">
    <property type="entry name" value="PRK05756.1"/>
    <property type="match status" value="1"/>
</dbReference>
<protein>
    <recommendedName>
        <fullName evidence="1">pyridoxal kinase</fullName>
        <ecNumber evidence="1">2.7.1.35</ecNumber>
    </recommendedName>
</protein>
<dbReference type="GO" id="GO:0005829">
    <property type="term" value="C:cytosol"/>
    <property type="evidence" value="ECO:0007669"/>
    <property type="project" value="TreeGrafter"/>
</dbReference>
<keyword evidence="8" id="KW-1185">Reference proteome</keyword>
<dbReference type="CDD" id="cd01173">
    <property type="entry name" value="pyridoxal_pyridoxamine_kinase"/>
    <property type="match status" value="1"/>
</dbReference>
<keyword evidence="5" id="KW-0067">ATP-binding</keyword>
<keyword evidence="3" id="KW-0547">Nucleotide-binding</keyword>
<dbReference type="PANTHER" id="PTHR10534:SF2">
    <property type="entry name" value="PYRIDOXAL KINASE"/>
    <property type="match status" value="1"/>
</dbReference>
<evidence type="ECO:0000256" key="2">
    <source>
        <dbReference type="ARBA" id="ARBA00022679"/>
    </source>
</evidence>
<dbReference type="EMBL" id="LT629750">
    <property type="protein sequence ID" value="SDS31587.1"/>
    <property type="molecule type" value="Genomic_DNA"/>
</dbReference>
<feature type="domain" description="Pyridoxamine kinase/Phosphomethylpyrimidine kinase" evidence="6">
    <location>
        <begin position="86"/>
        <end position="262"/>
    </location>
</feature>
<gene>
    <name evidence="7" type="ORF">SAMN05444158_1675</name>
</gene>
<dbReference type="NCBIfam" id="TIGR00687">
    <property type="entry name" value="pyridox_kin"/>
    <property type="match status" value="1"/>
</dbReference>
<dbReference type="GO" id="GO:0005524">
    <property type="term" value="F:ATP binding"/>
    <property type="evidence" value="ECO:0007669"/>
    <property type="project" value="UniProtKB-KW"/>
</dbReference>
<accession>A0A1H1R751</accession>
<evidence type="ECO:0000313" key="7">
    <source>
        <dbReference type="EMBL" id="SDS31587.1"/>
    </source>
</evidence>
<name>A0A1H1R751_9BRAD</name>